<sequence length="94" mass="10863">MMGDVDLDVVETQLAQAYTRALEPVRANTFTRRCWNWMRRCRRGSRNAPDVGVWACLSGCAITTAKAFLYLNIVFSASEDEYYEYTFIHLPLVF</sequence>
<evidence type="ECO:0000313" key="2">
    <source>
        <dbReference type="Proteomes" id="UP000198775"/>
    </source>
</evidence>
<organism evidence="1 2">
    <name type="scientific">Halorientalis persicus</name>
    <dbReference type="NCBI Taxonomy" id="1367881"/>
    <lineage>
        <taxon>Archaea</taxon>
        <taxon>Methanobacteriati</taxon>
        <taxon>Methanobacteriota</taxon>
        <taxon>Stenosarchaea group</taxon>
        <taxon>Halobacteria</taxon>
        <taxon>Halobacteriales</taxon>
        <taxon>Haloarculaceae</taxon>
        <taxon>Halorientalis</taxon>
    </lineage>
</organism>
<dbReference type="AlphaFoldDB" id="A0A1H8VJ09"/>
<reference evidence="2" key="1">
    <citation type="submission" date="2016-10" db="EMBL/GenBank/DDBJ databases">
        <authorList>
            <person name="Varghese N."/>
            <person name="Submissions S."/>
        </authorList>
    </citation>
    <scope>NUCLEOTIDE SEQUENCE [LARGE SCALE GENOMIC DNA]</scope>
    <source>
        <strain evidence="2">IBRC-M 10043</strain>
    </source>
</reference>
<dbReference type="Proteomes" id="UP000198775">
    <property type="component" value="Unassembled WGS sequence"/>
</dbReference>
<evidence type="ECO:0000313" key="1">
    <source>
        <dbReference type="EMBL" id="SEP15405.1"/>
    </source>
</evidence>
<proteinExistence type="predicted"/>
<dbReference type="EMBL" id="FOCX01000038">
    <property type="protein sequence ID" value="SEP15405.1"/>
    <property type="molecule type" value="Genomic_DNA"/>
</dbReference>
<name>A0A1H8VJ09_9EURY</name>
<keyword evidence="2" id="KW-1185">Reference proteome</keyword>
<accession>A0A1H8VJ09</accession>
<protein>
    <submittedName>
        <fullName evidence="1">Uncharacterized protein</fullName>
    </submittedName>
</protein>
<gene>
    <name evidence="1" type="ORF">SAMN05216388_103823</name>
</gene>